<feature type="region of interest" description="Disordered" evidence="1">
    <location>
        <begin position="598"/>
        <end position="635"/>
    </location>
</feature>
<reference evidence="3 4" key="1">
    <citation type="submission" date="2019-02" db="EMBL/GenBank/DDBJ databases">
        <title>Genome sequencing of the rare red list fungi Dentipellis fragilis.</title>
        <authorList>
            <person name="Buettner E."/>
            <person name="Kellner H."/>
        </authorList>
    </citation>
    <scope>NUCLEOTIDE SEQUENCE [LARGE SCALE GENOMIC DNA]</scope>
    <source>
        <strain evidence="3 4">DSM 105465</strain>
    </source>
</reference>
<feature type="compositionally biased region" description="Polar residues" evidence="1">
    <location>
        <begin position="909"/>
        <end position="923"/>
    </location>
</feature>
<name>A0A4Y9YIC1_9AGAM</name>
<gene>
    <name evidence="3" type="ORF">EVG20_g6758</name>
</gene>
<protein>
    <submittedName>
        <fullName evidence="3">Uncharacterized protein</fullName>
    </submittedName>
</protein>
<comment type="caution">
    <text evidence="3">The sequence shown here is derived from an EMBL/GenBank/DDBJ whole genome shotgun (WGS) entry which is preliminary data.</text>
</comment>
<keyword evidence="4" id="KW-1185">Reference proteome</keyword>
<organism evidence="3 4">
    <name type="scientific">Dentipellis fragilis</name>
    <dbReference type="NCBI Taxonomy" id="205917"/>
    <lineage>
        <taxon>Eukaryota</taxon>
        <taxon>Fungi</taxon>
        <taxon>Dikarya</taxon>
        <taxon>Basidiomycota</taxon>
        <taxon>Agaricomycotina</taxon>
        <taxon>Agaricomycetes</taxon>
        <taxon>Russulales</taxon>
        <taxon>Hericiaceae</taxon>
        <taxon>Dentipellis</taxon>
    </lineage>
</organism>
<keyword evidence="2" id="KW-0472">Membrane</keyword>
<feature type="transmembrane region" description="Helical" evidence="2">
    <location>
        <begin position="172"/>
        <end position="196"/>
    </location>
</feature>
<evidence type="ECO:0000256" key="2">
    <source>
        <dbReference type="SAM" id="Phobius"/>
    </source>
</evidence>
<feature type="transmembrane region" description="Helical" evidence="2">
    <location>
        <begin position="75"/>
        <end position="101"/>
    </location>
</feature>
<feature type="region of interest" description="Disordered" evidence="1">
    <location>
        <begin position="790"/>
        <end position="852"/>
    </location>
</feature>
<keyword evidence="2" id="KW-0812">Transmembrane</keyword>
<feature type="transmembrane region" description="Helical" evidence="2">
    <location>
        <begin position="466"/>
        <end position="485"/>
    </location>
</feature>
<keyword evidence="2" id="KW-1133">Transmembrane helix</keyword>
<accession>A0A4Y9YIC1</accession>
<feature type="transmembrane region" description="Helical" evidence="2">
    <location>
        <begin position="134"/>
        <end position="152"/>
    </location>
</feature>
<feature type="compositionally biased region" description="Basic and acidic residues" evidence="1">
    <location>
        <begin position="356"/>
        <end position="365"/>
    </location>
</feature>
<feature type="compositionally biased region" description="Polar residues" evidence="1">
    <location>
        <begin position="1020"/>
        <end position="1029"/>
    </location>
</feature>
<feature type="compositionally biased region" description="Polar residues" evidence="1">
    <location>
        <begin position="1083"/>
        <end position="1092"/>
    </location>
</feature>
<sequence length="1198" mass="128243">MVECMRFAAGDPDVVLAVEAHKAREGGGHVLCRGNALFDSLGVSCSTLHEGLTPLRIHALNALFKNSNAQTQHTMLSLILTLALAFVSFLCSAFVILRIIIPVLPPHPLSRRVAPSEFGLPNYRSVSAADKSHVWLAFCDVLALAIFVWQAVSEYLGNASGYQIASDPGAATRLWFALTVRQTCLLIVSGLTLLHVRMGRSVSFGAKHWILWAPMLVVVVTSTALAGVLAGAGLSSFFIGYVAYSTVVAVLSTVFFGCLITSLVIIKRNLTAINEAVEPWPPVKEIEEKPRPSFATEDIDALPSRGRSHPSIPAKSSFWFNPATPYTGVGGSSETVPPVPPIPSPYRTQPLTEDPDPFRRSESPHAAKMRMGSQSSWLTSSSGTRQTASAWSFPTERVDTPFAPALASTQDLNSALLQSRPVTPAMASAQVLGGYGYAPSRESLEQGIGALAAVPASDIDVSGYRIVGWLASIWIPFALSLPFFFSVSASSPQTNQIMSILLTLSVTLSSPILALNILLRSPMPIITGLFDVHSEPPSMVARSPSPQSTLPAVSGEYKRSASVTVVEGRRSTDVWLTKGDAVDGKSRVGRALGMLAPQPKLSVLPPEDDTTEPLTPPLPIQDAEAQTVPPTPQSQISAELGHTRTRKESHGSSHFGSADESLAFNTRIMVAQRHYSAVATAMVLPPSPTRRVENGNDAQAGQVARRMSNHLRTHSESSFSGPRSPGARLQHRKSYSSGFDFGAVAGTGAMEIDALSAGLLPLLVPGLRVGADTQVTEDWAFTAGTLSKSKGRKHMSLVQEQEEGPEPEFGGFSSSLEFSSPQMHSTPVNRKGGAKQRSAEHKRHHFSLPSLSLGKDGVVGMATWRNEVNHGPKGREGLAASAVETRRNTYNGQLVPAAQEPSKHEKLLSATTAGASLSRSPSGRTLGPRPSSMKLADLPTEVNTARSSLATLIAALEQPMGRPLPSATSEVTLFDLADGSGPLAESTPPDYRRYSGASVRSNRSNRRSSIVYKKSEDTAPPTTIRNINVSPIYEHDTHAPTDENTAPSTKPNTPPGRFAQWSTRAVRPLVPKSSKKSSLSPKTDSGSPNNVGFPSGGLRPLSLLQDRNGASASIQPLSLGKKTKQKQPAAEDSENAAPSPGKMEKTRKRLRSFKLARSDTTKERAVLREREVLPDVVVRPPSQVQPSTAHTGYPFGFR</sequence>
<feature type="region of interest" description="Disordered" evidence="1">
    <location>
        <begin position="980"/>
        <end position="1151"/>
    </location>
</feature>
<feature type="region of interest" description="Disordered" evidence="1">
    <location>
        <begin position="894"/>
        <end position="935"/>
    </location>
</feature>
<feature type="region of interest" description="Disordered" evidence="1">
    <location>
        <begin position="712"/>
        <end position="731"/>
    </location>
</feature>
<feature type="transmembrane region" description="Helical" evidence="2">
    <location>
        <begin position="497"/>
        <end position="519"/>
    </location>
</feature>
<feature type="region of interest" description="Disordered" evidence="1">
    <location>
        <begin position="1178"/>
        <end position="1198"/>
    </location>
</feature>
<feature type="region of interest" description="Disordered" evidence="1">
    <location>
        <begin position="330"/>
        <end position="383"/>
    </location>
</feature>
<feature type="transmembrane region" description="Helical" evidence="2">
    <location>
        <begin position="238"/>
        <end position="266"/>
    </location>
</feature>
<dbReference type="Proteomes" id="UP000298327">
    <property type="component" value="Unassembled WGS sequence"/>
</dbReference>
<feature type="transmembrane region" description="Helical" evidence="2">
    <location>
        <begin position="208"/>
        <end position="232"/>
    </location>
</feature>
<proteinExistence type="predicted"/>
<evidence type="ECO:0000313" key="3">
    <source>
        <dbReference type="EMBL" id="TFY62286.1"/>
    </source>
</evidence>
<feature type="compositionally biased region" description="Low complexity" evidence="1">
    <location>
        <begin position="1178"/>
        <end position="1187"/>
    </location>
</feature>
<dbReference type="AlphaFoldDB" id="A0A4Y9YIC1"/>
<feature type="compositionally biased region" description="Low complexity" evidence="1">
    <location>
        <begin position="1068"/>
        <end position="1082"/>
    </location>
</feature>
<feature type="compositionally biased region" description="Low complexity" evidence="1">
    <location>
        <begin position="373"/>
        <end position="382"/>
    </location>
</feature>
<feature type="compositionally biased region" description="Polar residues" evidence="1">
    <location>
        <begin position="1042"/>
        <end position="1051"/>
    </location>
</feature>
<feature type="compositionally biased region" description="Low complexity" evidence="1">
    <location>
        <begin position="807"/>
        <end position="821"/>
    </location>
</feature>
<dbReference type="EMBL" id="SEOQ01000470">
    <property type="protein sequence ID" value="TFY62286.1"/>
    <property type="molecule type" value="Genomic_DNA"/>
</dbReference>
<evidence type="ECO:0000313" key="4">
    <source>
        <dbReference type="Proteomes" id="UP000298327"/>
    </source>
</evidence>
<dbReference type="OrthoDB" id="2529242at2759"/>
<evidence type="ECO:0000256" key="1">
    <source>
        <dbReference type="SAM" id="MobiDB-lite"/>
    </source>
</evidence>